<organism evidence="2 3">
    <name type="scientific">Anolis carolinensis</name>
    <name type="common">Green anole</name>
    <name type="synonym">American chameleon</name>
    <dbReference type="NCBI Taxonomy" id="28377"/>
    <lineage>
        <taxon>Eukaryota</taxon>
        <taxon>Metazoa</taxon>
        <taxon>Chordata</taxon>
        <taxon>Craniata</taxon>
        <taxon>Vertebrata</taxon>
        <taxon>Euteleostomi</taxon>
        <taxon>Lepidosauria</taxon>
        <taxon>Squamata</taxon>
        <taxon>Bifurcata</taxon>
        <taxon>Unidentata</taxon>
        <taxon>Episquamata</taxon>
        <taxon>Toxicofera</taxon>
        <taxon>Iguania</taxon>
        <taxon>Dactyloidae</taxon>
        <taxon>Anolis</taxon>
    </lineage>
</organism>
<sequence length="55" mass="6193">NNNCTRMSDSKKSSIPETIGPAKKKQSLPWWISEDDSDDGNEFHSGMKNSPVIRK</sequence>
<name>A0A803TWF6_ANOCA</name>
<reference evidence="2" key="3">
    <citation type="submission" date="2025-09" db="UniProtKB">
        <authorList>
            <consortium name="Ensembl"/>
        </authorList>
    </citation>
    <scope>IDENTIFICATION</scope>
</reference>
<protein>
    <submittedName>
        <fullName evidence="2">Uncharacterized protein</fullName>
    </submittedName>
</protein>
<reference evidence="2 3" key="1">
    <citation type="submission" date="2009-12" db="EMBL/GenBank/DDBJ databases">
        <title>The Genome Sequence of Anolis carolinensis (Green Anole Lizard).</title>
        <authorList>
            <consortium name="The Genome Sequencing Platform"/>
            <person name="Di Palma F."/>
            <person name="Alfoldi J."/>
            <person name="Heiman D."/>
            <person name="Young S."/>
            <person name="Grabherr M."/>
            <person name="Johnson J."/>
            <person name="Lander E.S."/>
            <person name="Lindblad-Toh K."/>
        </authorList>
    </citation>
    <scope>NUCLEOTIDE SEQUENCE [LARGE SCALE GENOMIC DNA]</scope>
    <source>
        <strain evidence="2 3">JBL SC #1</strain>
    </source>
</reference>
<dbReference type="Ensembl" id="ENSACAT00000056918.1">
    <property type="protein sequence ID" value="ENSACAP00000039546.1"/>
    <property type="gene ID" value="ENSACAG00000041244.1"/>
</dbReference>
<accession>A0A803TWF6</accession>
<dbReference type="Proteomes" id="UP000001646">
    <property type="component" value="Chromosome 1"/>
</dbReference>
<dbReference type="InParanoid" id="A0A803TWF6"/>
<evidence type="ECO:0000313" key="2">
    <source>
        <dbReference type="Ensembl" id="ENSACAP00000039546.1"/>
    </source>
</evidence>
<evidence type="ECO:0000256" key="1">
    <source>
        <dbReference type="SAM" id="MobiDB-lite"/>
    </source>
</evidence>
<evidence type="ECO:0000313" key="3">
    <source>
        <dbReference type="Proteomes" id="UP000001646"/>
    </source>
</evidence>
<reference evidence="2" key="2">
    <citation type="submission" date="2025-08" db="UniProtKB">
        <authorList>
            <consortium name="Ensembl"/>
        </authorList>
    </citation>
    <scope>IDENTIFICATION</scope>
</reference>
<dbReference type="AlphaFoldDB" id="A0A803TWF6"/>
<feature type="region of interest" description="Disordered" evidence="1">
    <location>
        <begin position="1"/>
        <end position="55"/>
    </location>
</feature>
<keyword evidence="3" id="KW-1185">Reference proteome</keyword>
<proteinExistence type="predicted"/>